<sequence>MENLQVSLDGKSDTSHTHELVSGITVDGETISGELTLEAGENLLLSVAGQVLTLTPEPFAADSAESIPDANAANTEPLKVFSGTQAEWDAFTKETGVRYLVFIRD</sequence>
<comment type="caution">
    <text evidence="1">The sequence shown here is derived from an EMBL/GenBank/DDBJ whole genome shotgun (WGS) entry which is preliminary data.</text>
</comment>
<protein>
    <submittedName>
        <fullName evidence="1">Uncharacterized protein</fullName>
    </submittedName>
</protein>
<organism evidence="1">
    <name type="scientific">bioreactor metagenome</name>
    <dbReference type="NCBI Taxonomy" id="1076179"/>
    <lineage>
        <taxon>unclassified sequences</taxon>
        <taxon>metagenomes</taxon>
        <taxon>ecological metagenomes</taxon>
    </lineage>
</organism>
<accession>A0A645HQ09</accession>
<gene>
    <name evidence="1" type="ORF">SDC9_188184</name>
</gene>
<reference evidence="1" key="1">
    <citation type="submission" date="2019-08" db="EMBL/GenBank/DDBJ databases">
        <authorList>
            <person name="Kucharzyk K."/>
            <person name="Murdoch R.W."/>
            <person name="Higgins S."/>
            <person name="Loffler F."/>
        </authorList>
    </citation>
    <scope>NUCLEOTIDE SEQUENCE</scope>
</reference>
<dbReference type="AlphaFoldDB" id="A0A645HQ09"/>
<proteinExistence type="predicted"/>
<name>A0A645HQ09_9ZZZZ</name>
<evidence type="ECO:0000313" key="1">
    <source>
        <dbReference type="EMBL" id="MPN40646.1"/>
    </source>
</evidence>
<dbReference type="EMBL" id="VSSQ01097199">
    <property type="protein sequence ID" value="MPN40646.1"/>
    <property type="molecule type" value="Genomic_DNA"/>
</dbReference>